<feature type="region of interest" description="Disordered" evidence="3">
    <location>
        <begin position="142"/>
        <end position="187"/>
    </location>
</feature>
<organism evidence="5 6">
    <name type="scientific">Coffea canephora</name>
    <name type="common">Robusta coffee</name>
    <dbReference type="NCBI Taxonomy" id="49390"/>
    <lineage>
        <taxon>Eukaryota</taxon>
        <taxon>Viridiplantae</taxon>
        <taxon>Streptophyta</taxon>
        <taxon>Embryophyta</taxon>
        <taxon>Tracheophyta</taxon>
        <taxon>Spermatophyta</taxon>
        <taxon>Magnoliopsida</taxon>
        <taxon>eudicotyledons</taxon>
        <taxon>Gunneridae</taxon>
        <taxon>Pentapetalae</taxon>
        <taxon>asterids</taxon>
        <taxon>lamiids</taxon>
        <taxon>Gentianales</taxon>
        <taxon>Rubiaceae</taxon>
        <taxon>Ixoroideae</taxon>
        <taxon>Gardenieae complex</taxon>
        <taxon>Bertiereae - Coffeeae clade</taxon>
        <taxon>Coffeeae</taxon>
        <taxon>Coffea</taxon>
    </lineage>
</organism>
<name>A0A068UV04_COFCA</name>
<dbReference type="Gene3D" id="1.10.287.1490">
    <property type="match status" value="1"/>
</dbReference>
<gene>
    <name evidence="5" type="ORF">GSCOC_T00035520001</name>
</gene>
<dbReference type="OrthoDB" id="10255522at2759"/>
<keyword evidence="1 2" id="KW-0175">Coiled coil</keyword>
<sequence length="823" mass="96742">MTKHWKDSMKLFRSHIDPETEERLNWTKLGKFYSPEQPQPLQYYRRLWGSSILNNSMQFKAHLPDQCYPQRRFLWYTELQRVRKTENKVKRSLKLIKSINQNREANLKKKMELTQLVEDIHKEYQSIYALYDNIRGEVRNKVHGKDESGSSSSSSTSSLGSNSGTEYYTPEELNARNAVPNKSPSVDSLVSFHEAPQSSVIFKDLRIQEEQPQSVRQKLLDECAQLKEKLHEKEEEIVSISKKLQAFGDQKLFEIKELERQVTSLKLELETVTSQKKTLEETVETRSNEAKQMGKENSRLQILIRELESLSKEKETQISSLLEKFEEDKKQSLSKFKDLMAQASELQLEVDSLRSQKRISEEQLMHATNERSNQVSSLVKQVEFLQQQLDFISSQRSELESQHKNESLEASECFIQMEKTRDKLTDKALNGQEITEDKACLKVKVEELEQEIRTISSQKIELEDQIISTKNEAYHLKVDNENLHRRIFVLETTVKEREHELSALQKKIEAQENDMSTQIKSLTAQINNFHQKLGTLHDEKSGLQLQLEQEKQVSSESLNHMERKNIELTKKIADQQKTVAGLEEAINMLNMEHKQVQNRFDDSKLNFQIAERKIEEMAEEFFKKCGDNLRILSRRIRVAEQLHVENKEWYEKTKDRYEQQNKELKERVENNKVWLSNIKDMTLTADSTLSDLDAVALKFEGCSANFLNRISKVSCELKFAKDWIKRKNKAMTHVKDDLDCLLTQLDHKEAEILVFREKLWKSENKVRELEKMITENEEAMLALKEEKREAIRQLCVWIDYHRSHSDYYKKMMSDKTLQSRKTT</sequence>
<dbReference type="PROSITE" id="PS51774">
    <property type="entry name" value="NAB"/>
    <property type="match status" value="1"/>
</dbReference>
<protein>
    <recommendedName>
        <fullName evidence="4">NAB domain-containing protein</fullName>
    </recommendedName>
</protein>
<keyword evidence="6" id="KW-1185">Reference proteome</keyword>
<dbReference type="FunCoup" id="A0A068UV04">
    <property type="interactions" value="80"/>
</dbReference>
<dbReference type="Gramene" id="CDP12127">
    <property type="protein sequence ID" value="CDP12127"/>
    <property type="gene ID" value="GSCOC_T00035520001"/>
</dbReference>
<feature type="domain" description="NAB" evidence="4">
    <location>
        <begin position="55"/>
        <end position="138"/>
    </location>
</feature>
<feature type="coiled-coil region" evidence="2">
    <location>
        <begin position="494"/>
        <end position="521"/>
    </location>
</feature>
<dbReference type="Proteomes" id="UP000295252">
    <property type="component" value="Chromosome X"/>
</dbReference>
<evidence type="ECO:0000259" key="4">
    <source>
        <dbReference type="PROSITE" id="PS51774"/>
    </source>
</evidence>
<feature type="coiled-coil region" evidence="2">
    <location>
        <begin position="759"/>
        <end position="793"/>
    </location>
</feature>
<feature type="compositionally biased region" description="Low complexity" evidence="3">
    <location>
        <begin position="149"/>
        <end position="164"/>
    </location>
</feature>
<feature type="coiled-coil region" evidence="2">
    <location>
        <begin position="558"/>
        <end position="620"/>
    </location>
</feature>
<dbReference type="GO" id="GO:0003779">
    <property type="term" value="F:actin binding"/>
    <property type="evidence" value="ECO:0007669"/>
    <property type="project" value="InterPro"/>
</dbReference>
<dbReference type="EMBL" id="HG739146">
    <property type="protein sequence ID" value="CDP12127.1"/>
    <property type="molecule type" value="Genomic_DNA"/>
</dbReference>
<dbReference type="GO" id="GO:0005200">
    <property type="term" value="F:structural constituent of cytoskeleton"/>
    <property type="evidence" value="ECO:0007669"/>
    <property type="project" value="TreeGrafter"/>
</dbReference>
<dbReference type="GO" id="GO:0005856">
    <property type="term" value="C:cytoskeleton"/>
    <property type="evidence" value="ECO:0007669"/>
    <property type="project" value="TreeGrafter"/>
</dbReference>
<dbReference type="STRING" id="49390.A0A068UV04"/>
<dbReference type="OMA" id="FEECTGH"/>
<reference evidence="6" key="1">
    <citation type="journal article" date="2014" name="Science">
        <title>The coffee genome provides insight into the convergent evolution of caffeine biosynthesis.</title>
        <authorList>
            <person name="Denoeud F."/>
            <person name="Carretero-Paulet L."/>
            <person name="Dereeper A."/>
            <person name="Droc G."/>
            <person name="Guyot R."/>
            <person name="Pietrella M."/>
            <person name="Zheng C."/>
            <person name="Alberti A."/>
            <person name="Anthony F."/>
            <person name="Aprea G."/>
            <person name="Aury J.M."/>
            <person name="Bento P."/>
            <person name="Bernard M."/>
            <person name="Bocs S."/>
            <person name="Campa C."/>
            <person name="Cenci A."/>
            <person name="Combes M.C."/>
            <person name="Crouzillat D."/>
            <person name="Da Silva C."/>
            <person name="Daddiego L."/>
            <person name="De Bellis F."/>
            <person name="Dussert S."/>
            <person name="Garsmeur O."/>
            <person name="Gayraud T."/>
            <person name="Guignon V."/>
            <person name="Jahn K."/>
            <person name="Jamilloux V."/>
            <person name="Joet T."/>
            <person name="Labadie K."/>
            <person name="Lan T."/>
            <person name="Leclercq J."/>
            <person name="Lepelley M."/>
            <person name="Leroy T."/>
            <person name="Li L.T."/>
            <person name="Librado P."/>
            <person name="Lopez L."/>
            <person name="Munoz A."/>
            <person name="Noel B."/>
            <person name="Pallavicini A."/>
            <person name="Perrotta G."/>
            <person name="Poncet V."/>
            <person name="Pot D."/>
            <person name="Priyono X."/>
            <person name="Rigoreau M."/>
            <person name="Rouard M."/>
            <person name="Rozas J."/>
            <person name="Tranchant-Dubreuil C."/>
            <person name="VanBuren R."/>
            <person name="Zhang Q."/>
            <person name="Andrade A.C."/>
            <person name="Argout X."/>
            <person name="Bertrand B."/>
            <person name="de Kochko A."/>
            <person name="Graziosi G."/>
            <person name="Henry R.J."/>
            <person name="Jayarama X."/>
            <person name="Ming R."/>
            <person name="Nagai C."/>
            <person name="Rounsley S."/>
            <person name="Sankoff D."/>
            <person name="Giuliano G."/>
            <person name="Albert V.A."/>
            <person name="Wincker P."/>
            <person name="Lashermes P."/>
        </authorList>
    </citation>
    <scope>NUCLEOTIDE SEQUENCE [LARGE SCALE GENOMIC DNA]</scope>
    <source>
        <strain evidence="6">cv. DH200-94</strain>
    </source>
</reference>
<accession>A0A068UV04</accession>
<feature type="coiled-coil region" evidence="2">
    <location>
        <begin position="216"/>
        <end position="402"/>
    </location>
</feature>
<evidence type="ECO:0000313" key="5">
    <source>
        <dbReference type="EMBL" id="CDP12127.1"/>
    </source>
</evidence>
<evidence type="ECO:0000256" key="2">
    <source>
        <dbReference type="SAM" id="Coils"/>
    </source>
</evidence>
<dbReference type="PANTHER" id="PTHR47357">
    <property type="entry name" value="COP1-INTERACTIVE PROTEIN 1"/>
    <property type="match status" value="1"/>
</dbReference>
<dbReference type="AlphaFoldDB" id="A0A068UV04"/>
<evidence type="ECO:0000256" key="1">
    <source>
        <dbReference type="ARBA" id="ARBA00023054"/>
    </source>
</evidence>
<dbReference type="PhylomeDB" id="A0A068UV04"/>
<evidence type="ECO:0000313" key="6">
    <source>
        <dbReference type="Proteomes" id="UP000295252"/>
    </source>
</evidence>
<dbReference type="InParanoid" id="A0A068UV04"/>
<dbReference type="InterPro" id="IPR011684">
    <property type="entry name" value="NAB"/>
</dbReference>
<proteinExistence type="predicted"/>
<evidence type="ECO:0000256" key="3">
    <source>
        <dbReference type="SAM" id="MobiDB-lite"/>
    </source>
</evidence>
<feature type="coiled-coil region" evidence="2">
    <location>
        <begin position="431"/>
        <end position="465"/>
    </location>
</feature>
<dbReference type="PANTHER" id="PTHR47357:SF4">
    <property type="entry name" value="MYOSIN HEAVY CHAIN-LIKE PROTEIN"/>
    <property type="match status" value="1"/>
</dbReference>